<dbReference type="InterPro" id="IPR019613">
    <property type="entry name" value="DUF4198"/>
</dbReference>
<proteinExistence type="predicted"/>
<dbReference type="OrthoDB" id="5995861at2"/>
<reference evidence="2 3" key="1">
    <citation type="submission" date="2019-01" db="EMBL/GenBank/DDBJ databases">
        <authorList>
            <person name="Chen W.-M."/>
        </authorList>
    </citation>
    <scope>NUCLEOTIDE SEQUENCE [LARGE SCALE GENOMIC DNA]</scope>
    <source>
        <strain evidence="2 3">CCP-6</strain>
    </source>
</reference>
<dbReference type="EMBL" id="SACL01000002">
    <property type="protein sequence ID" value="RVT97805.1"/>
    <property type="molecule type" value="Genomic_DNA"/>
</dbReference>
<dbReference type="Proteomes" id="UP000282957">
    <property type="component" value="Unassembled WGS sequence"/>
</dbReference>
<dbReference type="Pfam" id="PF10670">
    <property type="entry name" value="DUF4198"/>
    <property type="match status" value="1"/>
</dbReference>
<dbReference type="RefSeq" id="WP_127787033.1">
    <property type="nucleotide sequence ID" value="NZ_SACL01000002.1"/>
</dbReference>
<feature type="chain" id="PRO_5019469957" evidence="1">
    <location>
        <begin position="20"/>
        <end position="220"/>
    </location>
</feature>
<evidence type="ECO:0000313" key="2">
    <source>
        <dbReference type="EMBL" id="RVT97805.1"/>
    </source>
</evidence>
<protein>
    <submittedName>
        <fullName evidence="2">DUF4198 domain-containing protein</fullName>
    </submittedName>
</protein>
<evidence type="ECO:0000313" key="3">
    <source>
        <dbReference type="Proteomes" id="UP000282957"/>
    </source>
</evidence>
<dbReference type="AlphaFoldDB" id="A0A437MJN6"/>
<organism evidence="2 3">
    <name type="scientific">Rhodovarius crocodyli</name>
    <dbReference type="NCBI Taxonomy" id="1979269"/>
    <lineage>
        <taxon>Bacteria</taxon>
        <taxon>Pseudomonadati</taxon>
        <taxon>Pseudomonadota</taxon>
        <taxon>Alphaproteobacteria</taxon>
        <taxon>Acetobacterales</taxon>
        <taxon>Roseomonadaceae</taxon>
        <taxon>Rhodovarius</taxon>
    </lineage>
</organism>
<keyword evidence="1" id="KW-0732">Signal</keyword>
<feature type="signal peptide" evidence="1">
    <location>
        <begin position="1"/>
        <end position="19"/>
    </location>
</feature>
<evidence type="ECO:0000256" key="1">
    <source>
        <dbReference type="SAM" id="SignalP"/>
    </source>
</evidence>
<sequence length="220" mass="24063">MIRWMPLAAMLLAAAPVAAHQIWLEREGQTARAYFGEPVEGVRERTGGLLDRVPGPRSFTTDVAAATAMTRGADHFSATLPAGTGDVRLIEDGFPPFGREEKTKAIMLAREGRAETRHAMDLEIVPVTAGGNEFTVMLRGQPLPRAEVTVVAPPRWERRLQADAQGRVRFDTPWAGRYVAEVIHTDPTPGGTGDGAYQRIRFVSTLSFTVQEGIAWTGQR</sequence>
<comment type="caution">
    <text evidence="2">The sequence shown here is derived from an EMBL/GenBank/DDBJ whole genome shotgun (WGS) entry which is preliminary data.</text>
</comment>
<name>A0A437MJN6_9PROT</name>
<keyword evidence="3" id="KW-1185">Reference proteome</keyword>
<accession>A0A437MJN6</accession>
<gene>
    <name evidence="2" type="ORF">EOD42_08380</name>
</gene>